<accession>A0A413X888</accession>
<gene>
    <name evidence="1" type="ORF">DW873_10740</name>
</gene>
<comment type="caution">
    <text evidence="1">The sequence shown here is derived from an EMBL/GenBank/DDBJ whole genome shotgun (WGS) entry which is preliminary data.</text>
</comment>
<dbReference type="Proteomes" id="UP000286114">
    <property type="component" value="Unassembled WGS sequence"/>
</dbReference>
<organism evidence="1 2">
    <name type="scientific">Bacteroides uniformis</name>
    <dbReference type="NCBI Taxonomy" id="820"/>
    <lineage>
        <taxon>Bacteria</taxon>
        <taxon>Pseudomonadati</taxon>
        <taxon>Bacteroidota</taxon>
        <taxon>Bacteroidia</taxon>
        <taxon>Bacteroidales</taxon>
        <taxon>Bacteroidaceae</taxon>
        <taxon>Bacteroides</taxon>
    </lineage>
</organism>
<reference evidence="1 2" key="1">
    <citation type="submission" date="2018-08" db="EMBL/GenBank/DDBJ databases">
        <title>A genome reference for cultivated species of the human gut microbiota.</title>
        <authorList>
            <person name="Zou Y."/>
            <person name="Xue W."/>
            <person name="Luo G."/>
        </authorList>
    </citation>
    <scope>NUCLEOTIDE SEQUENCE [LARGE SCALE GENOMIC DNA]</scope>
    <source>
        <strain evidence="1 2">AM39-1</strain>
    </source>
</reference>
<protein>
    <submittedName>
        <fullName evidence="1">Uncharacterized protein</fullName>
    </submittedName>
</protein>
<evidence type="ECO:0000313" key="2">
    <source>
        <dbReference type="Proteomes" id="UP000286114"/>
    </source>
</evidence>
<evidence type="ECO:0000313" key="1">
    <source>
        <dbReference type="EMBL" id="RHB72816.1"/>
    </source>
</evidence>
<dbReference type="EMBL" id="QSHA01000007">
    <property type="protein sequence ID" value="RHB72816.1"/>
    <property type="molecule type" value="Genomic_DNA"/>
</dbReference>
<dbReference type="AlphaFoldDB" id="A0A413X888"/>
<sequence length="331" mass="39130">MDYTNEFFNSELSRINSFFQNDVEDYLVSLYYREDGRIYLKDLTYHHFNIRKFLVEGNTSMHFIVGSNINLRMQYSDSPTEDNYIVTERLAVRDNILKDFIYKAVYLLNKFDGLKAIEPYVNEISENIQIICDNHFKLTGMFIATTLRDLAARNKYGEKQRWFETPYTLCDKTVYLSTQWYGAGDYSLMYGDFSKLVEKCYGERFKCKKNNDGEFELLEISTNLTSSTIENKIINLSNPREAFKAYLDYQTNLSIRSKQNYLSILERDSIVGICNTILNMQFISIYDIIDSEKLINIIESKLFVEFDNKAHHQYSCAIKYYIDFLCYNRKV</sequence>
<name>A0A413X888_BACUN</name>
<proteinExistence type="predicted"/>